<dbReference type="EMBL" id="BMAT01000923">
    <property type="protein sequence ID" value="GFR76060.1"/>
    <property type="molecule type" value="Genomic_DNA"/>
</dbReference>
<accession>A0AAV4FTM5</accession>
<gene>
    <name evidence="1" type="ORF">ElyMa_000471400</name>
</gene>
<dbReference type="Proteomes" id="UP000762676">
    <property type="component" value="Unassembled WGS sequence"/>
</dbReference>
<protein>
    <submittedName>
        <fullName evidence="1">Uncharacterized protein</fullName>
    </submittedName>
</protein>
<comment type="caution">
    <text evidence="1">The sequence shown here is derived from an EMBL/GenBank/DDBJ whole genome shotgun (WGS) entry which is preliminary data.</text>
</comment>
<organism evidence="1 2">
    <name type="scientific">Elysia marginata</name>
    <dbReference type="NCBI Taxonomy" id="1093978"/>
    <lineage>
        <taxon>Eukaryota</taxon>
        <taxon>Metazoa</taxon>
        <taxon>Spiralia</taxon>
        <taxon>Lophotrochozoa</taxon>
        <taxon>Mollusca</taxon>
        <taxon>Gastropoda</taxon>
        <taxon>Heterobranchia</taxon>
        <taxon>Euthyneura</taxon>
        <taxon>Panpulmonata</taxon>
        <taxon>Sacoglossa</taxon>
        <taxon>Placobranchoidea</taxon>
        <taxon>Plakobranchidae</taxon>
        <taxon>Elysia</taxon>
    </lineage>
</organism>
<keyword evidence="2" id="KW-1185">Reference proteome</keyword>
<name>A0AAV4FTM5_9GAST</name>
<reference evidence="1 2" key="1">
    <citation type="journal article" date="2021" name="Elife">
        <title>Chloroplast acquisition without the gene transfer in kleptoplastic sea slugs, Plakobranchus ocellatus.</title>
        <authorList>
            <person name="Maeda T."/>
            <person name="Takahashi S."/>
            <person name="Yoshida T."/>
            <person name="Shimamura S."/>
            <person name="Takaki Y."/>
            <person name="Nagai Y."/>
            <person name="Toyoda A."/>
            <person name="Suzuki Y."/>
            <person name="Arimoto A."/>
            <person name="Ishii H."/>
            <person name="Satoh N."/>
            <person name="Nishiyama T."/>
            <person name="Hasebe M."/>
            <person name="Maruyama T."/>
            <person name="Minagawa J."/>
            <person name="Obokata J."/>
            <person name="Shigenobu S."/>
        </authorList>
    </citation>
    <scope>NUCLEOTIDE SEQUENCE [LARGE SCALE GENOMIC DNA]</scope>
</reference>
<evidence type="ECO:0000313" key="1">
    <source>
        <dbReference type="EMBL" id="GFR76060.1"/>
    </source>
</evidence>
<sequence length="86" mass="10069">MKELENVLKKWNAKLPQRKCDTKAVTIRRCLTNQVSRCSRSERGLVPPLRERKPRTFISHAQYSLGGQNSEDLEKRVLNIVYLMLK</sequence>
<dbReference type="AlphaFoldDB" id="A0AAV4FTM5"/>
<proteinExistence type="predicted"/>
<evidence type="ECO:0000313" key="2">
    <source>
        <dbReference type="Proteomes" id="UP000762676"/>
    </source>
</evidence>